<feature type="transmembrane region" description="Helical" evidence="2">
    <location>
        <begin position="148"/>
        <end position="171"/>
    </location>
</feature>
<sequence>MANPVFSRAEAFQPRGNPYGQPAYAGQGYQSQYGMSGRSGNEWDSLPNGSSPQEQHAERAMTFDDVLGRTGLVLLIIAAIGAASFTLIGPKTVASGPALVVGSIAAFITAMVVSTRRTVPVGGVIFYCICEGLVLGSLSAIFEATYPGIVVQAVLGTFAAAGVTLAAYKFFNIQVTPRFRQIIVISTFGFALAMLVNLVLTLCGINIGVASFGPIGILCSAVGVVLAAMNLVVDFDYAEQGVRNQAPASEAWRAAFGIAVTMVWLYTEILRILSYFRSE</sequence>
<protein>
    <recommendedName>
        <fullName evidence="5">Bax inhibitor-1/YccA family protein</fullName>
    </recommendedName>
</protein>
<dbReference type="EMBL" id="PCZS01000002">
    <property type="protein sequence ID" value="REB69049.1"/>
    <property type="molecule type" value="Genomic_DNA"/>
</dbReference>
<accession>A0ABX9IBU7</accession>
<dbReference type="PANTHER" id="PTHR41282">
    <property type="entry name" value="CONSERVED TRANSMEMBRANE PROTEIN-RELATED"/>
    <property type="match status" value="1"/>
</dbReference>
<feature type="transmembrane region" description="Helical" evidence="2">
    <location>
        <begin position="94"/>
        <end position="112"/>
    </location>
</feature>
<name>A0ABX9IBU7_9ACTN</name>
<keyword evidence="2" id="KW-0472">Membrane</keyword>
<evidence type="ECO:0000256" key="2">
    <source>
        <dbReference type="SAM" id="Phobius"/>
    </source>
</evidence>
<feature type="region of interest" description="Disordered" evidence="1">
    <location>
        <begin position="33"/>
        <end position="57"/>
    </location>
</feature>
<proteinExistence type="predicted"/>
<organism evidence="3 4">
    <name type="scientific">Cutibacterium namnetense</name>
    <dbReference type="NCBI Taxonomy" id="1574624"/>
    <lineage>
        <taxon>Bacteria</taxon>
        <taxon>Bacillati</taxon>
        <taxon>Actinomycetota</taxon>
        <taxon>Actinomycetes</taxon>
        <taxon>Propionibacteriales</taxon>
        <taxon>Propionibacteriaceae</taxon>
        <taxon>Cutibacterium</taxon>
    </lineage>
</organism>
<gene>
    <name evidence="3" type="ORF">CP880_06090</name>
</gene>
<evidence type="ECO:0000313" key="3">
    <source>
        <dbReference type="EMBL" id="REB69049.1"/>
    </source>
</evidence>
<keyword evidence="2" id="KW-0812">Transmembrane</keyword>
<feature type="transmembrane region" description="Helical" evidence="2">
    <location>
        <begin position="66"/>
        <end position="88"/>
    </location>
</feature>
<evidence type="ECO:0000256" key="1">
    <source>
        <dbReference type="SAM" id="MobiDB-lite"/>
    </source>
</evidence>
<dbReference type="PIRSF" id="PIRSF009160">
    <property type="entry name" value="UCP009160"/>
    <property type="match status" value="1"/>
</dbReference>
<reference evidence="3 4" key="1">
    <citation type="submission" date="2017-09" db="EMBL/GenBank/DDBJ databases">
        <authorList>
            <person name="Bumgarner R.E."/>
        </authorList>
    </citation>
    <scope>NUCLEOTIDE SEQUENCE [LARGE SCALE GENOMIC DNA]</scope>
    <source>
        <strain evidence="3 4">T34998</strain>
    </source>
</reference>
<dbReference type="RefSeq" id="WP_002549637.1">
    <property type="nucleotide sequence ID" value="NZ_JARJNT010000002.1"/>
</dbReference>
<evidence type="ECO:0008006" key="5">
    <source>
        <dbReference type="Google" id="ProtNLM"/>
    </source>
</evidence>
<feature type="transmembrane region" description="Helical" evidence="2">
    <location>
        <begin position="124"/>
        <end position="142"/>
    </location>
</feature>
<feature type="transmembrane region" description="Helical" evidence="2">
    <location>
        <begin position="215"/>
        <end position="233"/>
    </location>
</feature>
<keyword evidence="2" id="KW-1133">Transmembrane helix</keyword>
<dbReference type="Proteomes" id="UP000256324">
    <property type="component" value="Unassembled WGS sequence"/>
</dbReference>
<feature type="transmembrane region" description="Helical" evidence="2">
    <location>
        <begin position="183"/>
        <end position="209"/>
    </location>
</feature>
<dbReference type="Pfam" id="PF12811">
    <property type="entry name" value="BaxI_1"/>
    <property type="match status" value="1"/>
</dbReference>
<feature type="transmembrane region" description="Helical" evidence="2">
    <location>
        <begin position="254"/>
        <end position="276"/>
    </location>
</feature>
<dbReference type="InterPro" id="IPR010539">
    <property type="entry name" value="BaxI_1-like"/>
</dbReference>
<keyword evidence="4" id="KW-1185">Reference proteome</keyword>
<comment type="caution">
    <text evidence="3">The sequence shown here is derived from an EMBL/GenBank/DDBJ whole genome shotgun (WGS) entry which is preliminary data.</text>
</comment>
<evidence type="ECO:0000313" key="4">
    <source>
        <dbReference type="Proteomes" id="UP000256324"/>
    </source>
</evidence>
<dbReference type="PANTHER" id="PTHR41282:SF1">
    <property type="entry name" value="CONSERVED TRANSMEMBRANE PROTEIN-RELATED"/>
    <property type="match status" value="1"/>
</dbReference>